<evidence type="ECO:0000313" key="2">
    <source>
        <dbReference type="Proteomes" id="UP000037510"/>
    </source>
</evidence>
<evidence type="ECO:0000313" key="1">
    <source>
        <dbReference type="EMBL" id="KOB64722.1"/>
    </source>
</evidence>
<dbReference type="EMBL" id="JTDY01008129">
    <property type="protein sequence ID" value="KOB64722.1"/>
    <property type="molecule type" value="Genomic_DNA"/>
</dbReference>
<comment type="caution">
    <text evidence="1">The sequence shown here is derived from an EMBL/GenBank/DDBJ whole genome shotgun (WGS) entry which is preliminary data.</text>
</comment>
<dbReference type="AlphaFoldDB" id="A0A0L7KN80"/>
<name>A0A0L7KN80_OPEBR</name>
<proteinExistence type="predicted"/>
<dbReference type="PANTHER" id="PTHR47331">
    <property type="entry name" value="PHD-TYPE DOMAIN-CONTAINING PROTEIN"/>
    <property type="match status" value="1"/>
</dbReference>
<dbReference type="STRING" id="104452.A0A0L7KN80"/>
<dbReference type="Proteomes" id="UP000037510">
    <property type="component" value="Unassembled WGS sequence"/>
</dbReference>
<gene>
    <name evidence="1" type="ORF">OBRU01_23520</name>
</gene>
<protein>
    <submittedName>
        <fullName evidence="1">RNase H and integrase-like protein</fullName>
    </submittedName>
</protein>
<feature type="non-terminal residue" evidence="1">
    <location>
        <position position="239"/>
    </location>
</feature>
<reference evidence="1 2" key="1">
    <citation type="journal article" date="2015" name="Genome Biol. Evol.">
        <title>The genome of winter moth (Operophtera brumata) provides a genomic perspective on sexual dimorphism and phenology.</title>
        <authorList>
            <person name="Derks M.F."/>
            <person name="Smit S."/>
            <person name="Salis L."/>
            <person name="Schijlen E."/>
            <person name="Bossers A."/>
            <person name="Mateman C."/>
            <person name="Pijl A.S."/>
            <person name="de Ridder D."/>
            <person name="Groenen M.A."/>
            <person name="Visser M.E."/>
            <person name="Megens H.J."/>
        </authorList>
    </citation>
    <scope>NUCLEOTIDE SEQUENCE [LARGE SCALE GENOMIC DNA]</scope>
    <source>
        <strain evidence="1">WM2013NL</strain>
        <tissue evidence="1">Head and thorax</tissue>
    </source>
</reference>
<accession>A0A0L7KN80</accession>
<organism evidence="1 2">
    <name type="scientific">Operophtera brumata</name>
    <name type="common">Winter moth</name>
    <name type="synonym">Phalaena brumata</name>
    <dbReference type="NCBI Taxonomy" id="104452"/>
    <lineage>
        <taxon>Eukaryota</taxon>
        <taxon>Metazoa</taxon>
        <taxon>Ecdysozoa</taxon>
        <taxon>Arthropoda</taxon>
        <taxon>Hexapoda</taxon>
        <taxon>Insecta</taxon>
        <taxon>Pterygota</taxon>
        <taxon>Neoptera</taxon>
        <taxon>Endopterygota</taxon>
        <taxon>Lepidoptera</taxon>
        <taxon>Glossata</taxon>
        <taxon>Ditrysia</taxon>
        <taxon>Geometroidea</taxon>
        <taxon>Geometridae</taxon>
        <taxon>Larentiinae</taxon>
        <taxon>Operophtera</taxon>
    </lineage>
</organism>
<keyword evidence="2" id="KW-1185">Reference proteome</keyword>
<dbReference type="PANTHER" id="PTHR47331:SF5">
    <property type="entry name" value="RIBONUCLEASE H"/>
    <property type="match status" value="1"/>
</dbReference>
<sequence>MALLDEGSTVTLLDSAVAEEIGLHGPKEALSIETVGGRVIKKDDSMRVNLKLRGLHQSQRRKICGARTIDRLRLTPQRIDKSRFSRWTRLLRATARIYQFIDLCRCKVELVQAAKEQDPTWKRVSKKKREKLYKRPTEKKTGKKFLSLDATYVERAERELLMRSQRESCLEDSGKLKKLDIVKEGGLLRIRGRIDAAVGLDRDYKRPIILDSKNYLTQLLITHFHEKFNHGNHATVINE</sequence>